<dbReference type="CDD" id="cd03788">
    <property type="entry name" value="GT20_TPS"/>
    <property type="match status" value="1"/>
</dbReference>
<dbReference type="OrthoDB" id="9815690at2"/>
<evidence type="ECO:0000313" key="11">
    <source>
        <dbReference type="EMBL" id="RBP09682.1"/>
    </source>
</evidence>
<name>A0A366F4V8_9HYPH</name>
<dbReference type="PANTHER" id="PTHR10788">
    <property type="entry name" value="TREHALOSE-6-PHOSPHATE SYNTHASE"/>
    <property type="match status" value="1"/>
</dbReference>
<evidence type="ECO:0000256" key="1">
    <source>
        <dbReference type="ARBA" id="ARBA00005199"/>
    </source>
</evidence>
<comment type="catalytic activity">
    <reaction evidence="6 10">
        <text>D-glucose 6-phosphate + UDP-alpha-D-glucose = alpha,alpha-trehalose 6-phosphate + UDP + H(+)</text>
        <dbReference type="Rhea" id="RHEA:18889"/>
        <dbReference type="ChEBI" id="CHEBI:15378"/>
        <dbReference type="ChEBI" id="CHEBI:58223"/>
        <dbReference type="ChEBI" id="CHEBI:58429"/>
        <dbReference type="ChEBI" id="CHEBI:58885"/>
        <dbReference type="ChEBI" id="CHEBI:61548"/>
        <dbReference type="EC" id="2.4.1.15"/>
    </reaction>
</comment>
<dbReference type="EMBL" id="QNRK01000021">
    <property type="protein sequence ID" value="RBP09682.1"/>
    <property type="molecule type" value="Genomic_DNA"/>
</dbReference>
<dbReference type="FunFam" id="3.40.50.2000:FF:000010">
    <property type="entry name" value="Alpha,alpha-trehalose-phosphate synthase"/>
    <property type="match status" value="1"/>
</dbReference>
<dbReference type="InterPro" id="IPR001830">
    <property type="entry name" value="Glyco_trans_20"/>
</dbReference>
<keyword evidence="5 10" id="KW-0808">Transferase</keyword>
<comment type="caution">
    <text evidence="11">The sequence shown here is derived from an EMBL/GenBank/DDBJ whole genome shotgun (WGS) entry which is preliminary data.</text>
</comment>
<evidence type="ECO:0000256" key="2">
    <source>
        <dbReference type="ARBA" id="ARBA00008799"/>
    </source>
</evidence>
<comment type="function">
    <text evidence="10">Probably involved in the osmoprotection via the biosynthesis of trehalose. Catalyzes the transfer of glucose from UDP-alpha-D-glucose (UDP-Glc) to D-glucose 6-phosphate (Glc-6-P) to form trehalose-6-phosphate. Acts with retention of the anomeric configuration of the UDP-sugar donor.</text>
</comment>
<proteinExistence type="inferred from homology"/>
<organism evidence="11 12">
    <name type="scientific">Roseiarcus fermentans</name>
    <dbReference type="NCBI Taxonomy" id="1473586"/>
    <lineage>
        <taxon>Bacteria</taxon>
        <taxon>Pseudomonadati</taxon>
        <taxon>Pseudomonadota</taxon>
        <taxon>Alphaproteobacteria</taxon>
        <taxon>Hyphomicrobiales</taxon>
        <taxon>Roseiarcaceae</taxon>
        <taxon>Roseiarcus</taxon>
    </lineage>
</organism>
<dbReference type="GO" id="GO:0033828">
    <property type="term" value="F:glucosylglycerol-phosphate synthase activity"/>
    <property type="evidence" value="ECO:0007669"/>
    <property type="project" value="UniProtKB-EC"/>
</dbReference>
<dbReference type="InterPro" id="IPR012766">
    <property type="entry name" value="Trehalose_OtsA"/>
</dbReference>
<comment type="catalytic activity">
    <reaction evidence="7">
        <text>ADP-alpha-D-glucose + sn-glycerol 3-phosphate = 2-O-(alpha-D-glucopyranosyl)-sn-glycerol 3-phosphate + ADP + H(+)</text>
        <dbReference type="Rhea" id="RHEA:12881"/>
        <dbReference type="ChEBI" id="CHEBI:15378"/>
        <dbReference type="ChEBI" id="CHEBI:57498"/>
        <dbReference type="ChEBI" id="CHEBI:57597"/>
        <dbReference type="ChEBI" id="CHEBI:87089"/>
        <dbReference type="ChEBI" id="CHEBI:456216"/>
        <dbReference type="EC" id="2.4.1.213"/>
    </reaction>
</comment>
<reference evidence="11 12" key="1">
    <citation type="submission" date="2018-06" db="EMBL/GenBank/DDBJ databases">
        <title>Genomic Encyclopedia of Type Strains, Phase IV (KMG-IV): sequencing the most valuable type-strain genomes for metagenomic binning, comparative biology and taxonomic classification.</title>
        <authorList>
            <person name="Goeker M."/>
        </authorList>
    </citation>
    <scope>NUCLEOTIDE SEQUENCE [LARGE SCALE GENOMIC DNA]</scope>
    <source>
        <strain evidence="11 12">DSM 24875</strain>
    </source>
</reference>
<evidence type="ECO:0000313" key="12">
    <source>
        <dbReference type="Proteomes" id="UP000253529"/>
    </source>
</evidence>
<comment type="function">
    <text evidence="8">Involved in salt tolerance by producing GG-phosphate from ADP-glucose and glycerol-3-phosphate (G3P), an intermediate in the synthesis of the osmolyte glucosylglycerol (GG).</text>
</comment>
<evidence type="ECO:0000256" key="5">
    <source>
        <dbReference type="ARBA" id="ARBA00022679"/>
    </source>
</evidence>
<comment type="pathway">
    <text evidence="1 10">Glycan biosynthesis; trehalose biosynthesis.</text>
</comment>
<evidence type="ECO:0000256" key="7">
    <source>
        <dbReference type="ARBA" id="ARBA00052754"/>
    </source>
</evidence>
<dbReference type="UniPathway" id="UPA00299"/>
<dbReference type="GO" id="GO:0003825">
    <property type="term" value="F:alpha,alpha-trehalose-phosphate synthase (UDP-forming) activity"/>
    <property type="evidence" value="ECO:0007669"/>
    <property type="project" value="UniProtKB-UniRule"/>
</dbReference>
<sequence length="483" mass="54092">MGARLIIVSNRVAAPDPKGTPSAGGMAVAVKAALKNRRGLWFGWSGQVSEEPDPLPRVIDAKRVTYVLVDLSKNDVQEYYNGLANSVLWPILHYRGDMQEYSRADASGYLRVNRMFADKLSPLVAEEDVIWVHDYHLMLLGHELRARGHRNRIGFFLHTPCAPPDILQTLPLHEQIFGSLVHYDLVGFQTANDRDNFARYLVARGASPTRGGAYEFEGRQVKLGVFGVSIETKTYMRLARNAGRSAMVALVKESLSDNRLVLGVDRLDYTKGIPDRIKAFERFLEDCPEWRGKVTFLQITPKSRSDVKEYGEIESEVTGLIGRVNGRFGDAAWTPIRYVNRSYSRTVLAGFYRAADVALVTPLRDGMNLVAKEYLAAQDPENPGVLVLSEFAGAARELEQALIVNPHETDAVASAIKHALEMPLDERRDRHAPMLSHLQVNDITKWAEDYLSALADGRQTRRLLDSLRVFFGTQQGREPMATL</sequence>
<dbReference type="EC" id="2.4.1.15" evidence="10"/>
<dbReference type="Pfam" id="PF00982">
    <property type="entry name" value="Glyco_transf_20"/>
    <property type="match status" value="1"/>
</dbReference>
<dbReference type="PANTHER" id="PTHR10788:SF106">
    <property type="entry name" value="BCDNA.GH08860"/>
    <property type="match status" value="1"/>
</dbReference>
<dbReference type="Gene3D" id="3.40.50.2000">
    <property type="entry name" value="Glycogen Phosphorylase B"/>
    <property type="match status" value="2"/>
</dbReference>
<evidence type="ECO:0000256" key="9">
    <source>
        <dbReference type="ARBA" id="ARBA00060702"/>
    </source>
</evidence>
<gene>
    <name evidence="11" type="ORF">DFR50_12126</name>
</gene>
<keyword evidence="4 10" id="KW-0328">Glycosyltransferase</keyword>
<comment type="similarity">
    <text evidence="2 10">Belongs to the glycosyltransferase 20 family.</text>
</comment>
<evidence type="ECO:0000256" key="10">
    <source>
        <dbReference type="RuleBase" id="RU362045"/>
    </source>
</evidence>
<evidence type="ECO:0000256" key="3">
    <source>
        <dbReference type="ARBA" id="ARBA00011881"/>
    </source>
</evidence>
<dbReference type="RefSeq" id="WP_113890695.1">
    <property type="nucleotide sequence ID" value="NZ_QNRK01000021.1"/>
</dbReference>
<evidence type="ECO:0000256" key="4">
    <source>
        <dbReference type="ARBA" id="ARBA00022676"/>
    </source>
</evidence>
<dbReference type="GO" id="GO:0005992">
    <property type="term" value="P:trehalose biosynthetic process"/>
    <property type="evidence" value="ECO:0007669"/>
    <property type="project" value="UniProtKB-UniRule"/>
</dbReference>
<evidence type="ECO:0000256" key="8">
    <source>
        <dbReference type="ARBA" id="ARBA00055920"/>
    </source>
</evidence>
<dbReference type="NCBIfam" id="TIGR02400">
    <property type="entry name" value="trehalose_OtsA"/>
    <property type="match status" value="1"/>
</dbReference>
<dbReference type="SUPFAM" id="SSF53756">
    <property type="entry name" value="UDP-Glycosyltransferase/glycogen phosphorylase"/>
    <property type="match status" value="1"/>
</dbReference>
<evidence type="ECO:0000256" key="6">
    <source>
        <dbReference type="ARBA" id="ARBA00048039"/>
    </source>
</evidence>
<accession>A0A366F4V8</accession>
<keyword evidence="12" id="KW-1185">Reference proteome</keyword>
<dbReference type="Proteomes" id="UP000253529">
    <property type="component" value="Unassembled WGS sequence"/>
</dbReference>
<comment type="subunit">
    <text evidence="3 10">Homotetramer.</text>
</comment>
<dbReference type="AlphaFoldDB" id="A0A366F4V8"/>
<protein>
    <recommendedName>
        <fullName evidence="10">Trehalose-6-phosphate synthase</fullName>
        <ecNumber evidence="10">2.4.1.15</ecNumber>
    </recommendedName>
    <alternativeName>
        <fullName evidence="10">Osmoregulatory trehalose synthesis protein A</fullName>
    </alternativeName>
    <alternativeName>
        <fullName evidence="10">UDP-glucose-glucosephosphate glucosyltransferase</fullName>
    </alternativeName>
</protein>
<comment type="pathway">
    <text evidence="9">Glycan metabolism; glucosylglycerol biosynthesis.</text>
</comment>